<accession>A0A183CYL6</accession>
<keyword evidence="2" id="KW-1185">Reference proteome</keyword>
<evidence type="ECO:0000313" key="2">
    <source>
        <dbReference type="Proteomes" id="UP000271098"/>
    </source>
</evidence>
<sequence>MIYSRTKRWLESFESQREHVFTQPGQTVALHCVPLQSLFLSLQQLPTPHEPLQLVSICLRVLELPQNPNAAYLEQLLWLSSH</sequence>
<reference evidence="3" key="1">
    <citation type="submission" date="2016-06" db="UniProtKB">
        <authorList>
            <consortium name="WormBaseParasite"/>
        </authorList>
    </citation>
    <scope>IDENTIFICATION</scope>
</reference>
<dbReference type="AlphaFoldDB" id="A0A183CYL6"/>
<dbReference type="Proteomes" id="UP000271098">
    <property type="component" value="Unassembled WGS sequence"/>
</dbReference>
<proteinExistence type="predicted"/>
<dbReference type="WBParaSite" id="GPUH_0000156101-mRNA-1">
    <property type="protein sequence ID" value="GPUH_0000156101-mRNA-1"/>
    <property type="gene ID" value="GPUH_0000156101"/>
</dbReference>
<organism evidence="3">
    <name type="scientific">Gongylonema pulchrum</name>
    <dbReference type="NCBI Taxonomy" id="637853"/>
    <lineage>
        <taxon>Eukaryota</taxon>
        <taxon>Metazoa</taxon>
        <taxon>Ecdysozoa</taxon>
        <taxon>Nematoda</taxon>
        <taxon>Chromadorea</taxon>
        <taxon>Rhabditida</taxon>
        <taxon>Spirurina</taxon>
        <taxon>Spiruromorpha</taxon>
        <taxon>Spiruroidea</taxon>
        <taxon>Gongylonematidae</taxon>
        <taxon>Gongylonema</taxon>
    </lineage>
</organism>
<dbReference type="EMBL" id="UYRT01001927">
    <property type="protein sequence ID" value="VDK30375.1"/>
    <property type="molecule type" value="Genomic_DNA"/>
</dbReference>
<evidence type="ECO:0000313" key="3">
    <source>
        <dbReference type="WBParaSite" id="GPUH_0000156101-mRNA-1"/>
    </source>
</evidence>
<reference evidence="1 2" key="2">
    <citation type="submission" date="2018-11" db="EMBL/GenBank/DDBJ databases">
        <authorList>
            <consortium name="Pathogen Informatics"/>
        </authorList>
    </citation>
    <scope>NUCLEOTIDE SEQUENCE [LARGE SCALE GENOMIC DNA]</scope>
</reference>
<gene>
    <name evidence="1" type="ORF">GPUH_LOCUS1557</name>
</gene>
<protein>
    <submittedName>
        <fullName evidence="3">INTS5_C domain-containing protein</fullName>
    </submittedName>
</protein>
<name>A0A183CYL6_9BILA</name>
<evidence type="ECO:0000313" key="1">
    <source>
        <dbReference type="EMBL" id="VDK30375.1"/>
    </source>
</evidence>